<proteinExistence type="predicted"/>
<accession>A0A4Y2WQG4</accession>
<evidence type="ECO:0000256" key="1">
    <source>
        <dbReference type="SAM" id="SignalP"/>
    </source>
</evidence>
<protein>
    <recommendedName>
        <fullName evidence="4">Endonuclease/exonuclease/phosphatase domain-containing protein</fullName>
    </recommendedName>
</protein>
<evidence type="ECO:0000313" key="3">
    <source>
        <dbReference type="Proteomes" id="UP000499080"/>
    </source>
</evidence>
<comment type="caution">
    <text evidence="2">The sequence shown here is derived from an EMBL/GenBank/DDBJ whole genome shotgun (WGS) entry which is preliminary data.</text>
</comment>
<evidence type="ECO:0008006" key="4">
    <source>
        <dbReference type="Google" id="ProtNLM"/>
    </source>
</evidence>
<sequence>MVWQVLSPAILCPPIFLALGENTVIDKIPNGDKPLTLISAHSSPAAILEGMIKELKESRFKLQDENVIIDADMNAHCVRWDTELTTIEDTKWRIL</sequence>
<dbReference type="Proteomes" id="UP000499080">
    <property type="component" value="Unassembled WGS sequence"/>
</dbReference>
<evidence type="ECO:0000313" key="2">
    <source>
        <dbReference type="EMBL" id="GBO38690.1"/>
    </source>
</evidence>
<dbReference type="OrthoDB" id="5419617at2759"/>
<dbReference type="SUPFAM" id="SSF56219">
    <property type="entry name" value="DNase I-like"/>
    <property type="match status" value="1"/>
</dbReference>
<dbReference type="EMBL" id="BGPR01063496">
    <property type="protein sequence ID" value="GBO38690.1"/>
    <property type="molecule type" value="Genomic_DNA"/>
</dbReference>
<name>A0A4Y2WQG4_ARAVE</name>
<feature type="signal peptide" evidence="1">
    <location>
        <begin position="1"/>
        <end position="20"/>
    </location>
</feature>
<dbReference type="AlphaFoldDB" id="A0A4Y2WQG4"/>
<keyword evidence="3" id="KW-1185">Reference proteome</keyword>
<organism evidence="2 3">
    <name type="scientific">Araneus ventricosus</name>
    <name type="common">Orbweaver spider</name>
    <name type="synonym">Epeira ventricosa</name>
    <dbReference type="NCBI Taxonomy" id="182803"/>
    <lineage>
        <taxon>Eukaryota</taxon>
        <taxon>Metazoa</taxon>
        <taxon>Ecdysozoa</taxon>
        <taxon>Arthropoda</taxon>
        <taxon>Chelicerata</taxon>
        <taxon>Arachnida</taxon>
        <taxon>Araneae</taxon>
        <taxon>Araneomorphae</taxon>
        <taxon>Entelegynae</taxon>
        <taxon>Araneoidea</taxon>
        <taxon>Araneidae</taxon>
        <taxon>Araneus</taxon>
    </lineage>
</organism>
<feature type="chain" id="PRO_5021376153" description="Endonuclease/exonuclease/phosphatase domain-containing protein" evidence="1">
    <location>
        <begin position="21"/>
        <end position="95"/>
    </location>
</feature>
<dbReference type="InterPro" id="IPR036691">
    <property type="entry name" value="Endo/exonu/phosph_ase_sf"/>
</dbReference>
<dbReference type="Gene3D" id="3.60.10.10">
    <property type="entry name" value="Endonuclease/exonuclease/phosphatase"/>
    <property type="match status" value="1"/>
</dbReference>
<keyword evidence="1" id="KW-0732">Signal</keyword>
<reference evidence="2 3" key="1">
    <citation type="journal article" date="2019" name="Sci. Rep.">
        <title>Orb-weaving spider Araneus ventricosus genome elucidates the spidroin gene catalogue.</title>
        <authorList>
            <person name="Kono N."/>
            <person name="Nakamura H."/>
            <person name="Ohtoshi R."/>
            <person name="Moran D.A.P."/>
            <person name="Shinohara A."/>
            <person name="Yoshida Y."/>
            <person name="Fujiwara M."/>
            <person name="Mori M."/>
            <person name="Tomita M."/>
            <person name="Arakawa K."/>
        </authorList>
    </citation>
    <scope>NUCLEOTIDE SEQUENCE [LARGE SCALE GENOMIC DNA]</scope>
</reference>
<gene>
    <name evidence="2" type="ORF">AVEN_75713_1</name>
</gene>